<comment type="caution">
    <text evidence="1">The sequence shown here is derived from an EMBL/GenBank/DDBJ whole genome shotgun (WGS) entry which is preliminary data.</text>
</comment>
<evidence type="ECO:0000313" key="2">
    <source>
        <dbReference type="Proteomes" id="UP000814140"/>
    </source>
</evidence>
<protein>
    <submittedName>
        <fullName evidence="1">Uncharacterized protein</fullName>
    </submittedName>
</protein>
<reference evidence="1" key="1">
    <citation type="submission" date="2021-03" db="EMBL/GenBank/DDBJ databases">
        <authorList>
            <consortium name="DOE Joint Genome Institute"/>
            <person name="Ahrendt S."/>
            <person name="Looney B.P."/>
            <person name="Miyauchi S."/>
            <person name="Morin E."/>
            <person name="Drula E."/>
            <person name="Courty P.E."/>
            <person name="Chicoki N."/>
            <person name="Fauchery L."/>
            <person name="Kohler A."/>
            <person name="Kuo A."/>
            <person name="Labutti K."/>
            <person name="Pangilinan J."/>
            <person name="Lipzen A."/>
            <person name="Riley R."/>
            <person name="Andreopoulos W."/>
            <person name="He G."/>
            <person name="Johnson J."/>
            <person name="Barry K.W."/>
            <person name="Grigoriev I.V."/>
            <person name="Nagy L."/>
            <person name="Hibbett D."/>
            <person name="Henrissat B."/>
            <person name="Matheny P.B."/>
            <person name="Labbe J."/>
            <person name="Martin F."/>
        </authorList>
    </citation>
    <scope>NUCLEOTIDE SEQUENCE</scope>
    <source>
        <strain evidence="1">HHB10654</strain>
    </source>
</reference>
<keyword evidence="2" id="KW-1185">Reference proteome</keyword>
<sequence>MLSISSHSHNSLDLITFEGKPDEDVSIFLRDVKQVALRQGDLDNDDWIKHYVESCLSGTALGCLYAGLRPNLPHPMHPLRCNLHPPQYHRSQLKTSPAPVHLQYRPSPNRQWSRNPNPRSSRQSLSLSPSPRPRPAHRIPPLSTP</sequence>
<dbReference type="EMBL" id="MU277209">
    <property type="protein sequence ID" value="KAI0062050.1"/>
    <property type="molecule type" value="Genomic_DNA"/>
</dbReference>
<dbReference type="Proteomes" id="UP000814140">
    <property type="component" value="Unassembled WGS sequence"/>
</dbReference>
<reference evidence="1" key="2">
    <citation type="journal article" date="2022" name="New Phytol.">
        <title>Evolutionary transition to the ectomycorrhizal habit in the genomes of a hyperdiverse lineage of mushroom-forming fungi.</title>
        <authorList>
            <person name="Looney B."/>
            <person name="Miyauchi S."/>
            <person name="Morin E."/>
            <person name="Drula E."/>
            <person name="Courty P.E."/>
            <person name="Kohler A."/>
            <person name="Kuo A."/>
            <person name="LaButti K."/>
            <person name="Pangilinan J."/>
            <person name="Lipzen A."/>
            <person name="Riley R."/>
            <person name="Andreopoulos W."/>
            <person name="He G."/>
            <person name="Johnson J."/>
            <person name="Nolan M."/>
            <person name="Tritt A."/>
            <person name="Barry K.W."/>
            <person name="Grigoriev I.V."/>
            <person name="Nagy L.G."/>
            <person name="Hibbett D."/>
            <person name="Henrissat B."/>
            <person name="Matheny P.B."/>
            <person name="Labbe J."/>
            <person name="Martin F.M."/>
        </authorList>
    </citation>
    <scope>NUCLEOTIDE SEQUENCE</scope>
    <source>
        <strain evidence="1">HHB10654</strain>
    </source>
</reference>
<accession>A0ACB8T1I5</accession>
<name>A0ACB8T1I5_9AGAM</name>
<gene>
    <name evidence="1" type="ORF">BV25DRAFT_1916346</name>
</gene>
<organism evidence="1 2">
    <name type="scientific">Artomyces pyxidatus</name>
    <dbReference type="NCBI Taxonomy" id="48021"/>
    <lineage>
        <taxon>Eukaryota</taxon>
        <taxon>Fungi</taxon>
        <taxon>Dikarya</taxon>
        <taxon>Basidiomycota</taxon>
        <taxon>Agaricomycotina</taxon>
        <taxon>Agaricomycetes</taxon>
        <taxon>Russulales</taxon>
        <taxon>Auriscalpiaceae</taxon>
        <taxon>Artomyces</taxon>
    </lineage>
</organism>
<evidence type="ECO:0000313" key="1">
    <source>
        <dbReference type="EMBL" id="KAI0062050.1"/>
    </source>
</evidence>
<proteinExistence type="predicted"/>